<gene>
    <name evidence="1" type="ORF">HKBW3S25_00144</name>
</gene>
<sequence length="432" mass="49392">MFRGNEGHRQTALFSTVQHLPRGVKKMLDSSWAPPFRRLILEKIDERRYAELYSPLKSRPNFPVNIWVGLEIIKGLFDYTDLELLEQFHFNLLTSYALGQENLGEVSICEQTLYYNRERLLEYEERTGRNLLEQEFKAITDEALDQLPIDPHTQRMDSSFLGSFIKQMSRLELIVKVLQNFYHDLPPAEQTRWAASLAEYVDEEARHISYRLKRAEVEEHLKQLGVLLFQLHQAYALDEAISSLVSYEHVGRVLKEQFSLVEEAGQTTIVLKPSSEISATSLQNPADDEATFRRKNSESHKGYLLNVTETCSPENPVQLLTDICVYQNIASDDAILAERLPEIKERTGVKEMIVDANFTSETSEAVGDEQGVSIVPTQVKGRHLSQERLSLTDFRFEGHRIISCPAGHSPLEQIDKAQKSSAYCSLCQRAVQ</sequence>
<comment type="caution">
    <text evidence="1">The sequence shown here is derived from an EMBL/GenBank/DDBJ whole genome shotgun (WGS) entry which is preliminary data.</text>
</comment>
<accession>A0A6V8NWZ1</accession>
<protein>
    <recommendedName>
        <fullName evidence="3">Transposase InsH N-terminal domain-containing protein</fullName>
    </recommendedName>
</protein>
<evidence type="ECO:0000313" key="2">
    <source>
        <dbReference type="Proteomes" id="UP000543224"/>
    </source>
</evidence>
<evidence type="ECO:0000313" key="1">
    <source>
        <dbReference type="EMBL" id="GFP24707.1"/>
    </source>
</evidence>
<proteinExistence type="predicted"/>
<organism evidence="1 2">
    <name type="scientific">Candidatus Hakubella thermalkaliphila</name>
    <dbReference type="NCBI Taxonomy" id="2754717"/>
    <lineage>
        <taxon>Bacteria</taxon>
        <taxon>Bacillati</taxon>
        <taxon>Actinomycetota</taxon>
        <taxon>Actinomycetota incertae sedis</taxon>
        <taxon>Candidatus Hakubellales</taxon>
        <taxon>Candidatus Hakubellaceae</taxon>
        <taxon>Candidatus Hakubella</taxon>
    </lineage>
</organism>
<name>A0A6V8NWZ1_9ACTN</name>
<dbReference type="EMBL" id="BLRX01000008">
    <property type="protein sequence ID" value="GFP24707.1"/>
    <property type="molecule type" value="Genomic_DNA"/>
</dbReference>
<reference evidence="1 2" key="1">
    <citation type="journal article" date="2020" name="Front. Microbiol.">
        <title>Single-cell genomics of novel Actinobacteria with the Wood-Ljungdahl pathway discovered in a serpentinizing system.</title>
        <authorList>
            <person name="Merino N."/>
            <person name="Kawai M."/>
            <person name="Boyd E.S."/>
            <person name="Colman D.R."/>
            <person name="McGlynn S.E."/>
            <person name="Nealson K.H."/>
            <person name="Kurokawa K."/>
            <person name="Hongoh Y."/>
        </authorList>
    </citation>
    <scope>NUCLEOTIDE SEQUENCE [LARGE SCALE GENOMIC DNA]</scope>
    <source>
        <strain evidence="1 2">S25</strain>
    </source>
</reference>
<evidence type="ECO:0008006" key="3">
    <source>
        <dbReference type="Google" id="ProtNLM"/>
    </source>
</evidence>
<dbReference type="Proteomes" id="UP000543224">
    <property type="component" value="Unassembled WGS sequence"/>
</dbReference>
<dbReference type="AlphaFoldDB" id="A0A6V8NWZ1"/>